<evidence type="ECO:0000313" key="2">
    <source>
        <dbReference type="EMBL" id="EXX64568.1"/>
    </source>
</evidence>
<dbReference type="HOGENOM" id="CLU_1866221_0_0_1"/>
<dbReference type="AlphaFoldDB" id="A0A015MCN3"/>
<feature type="signal peptide" evidence="1">
    <location>
        <begin position="1"/>
        <end position="24"/>
    </location>
</feature>
<organism evidence="2 3">
    <name type="scientific">Rhizophagus irregularis (strain DAOM 197198w)</name>
    <name type="common">Glomus intraradices</name>
    <dbReference type="NCBI Taxonomy" id="1432141"/>
    <lineage>
        <taxon>Eukaryota</taxon>
        <taxon>Fungi</taxon>
        <taxon>Fungi incertae sedis</taxon>
        <taxon>Mucoromycota</taxon>
        <taxon>Glomeromycotina</taxon>
        <taxon>Glomeromycetes</taxon>
        <taxon>Glomerales</taxon>
        <taxon>Glomeraceae</taxon>
        <taxon>Rhizophagus</taxon>
    </lineage>
</organism>
<comment type="caution">
    <text evidence="2">The sequence shown here is derived from an EMBL/GenBank/DDBJ whole genome shotgun (WGS) entry which is preliminary data.</text>
</comment>
<feature type="chain" id="PRO_5001475194" evidence="1">
    <location>
        <begin position="25"/>
        <end position="137"/>
    </location>
</feature>
<keyword evidence="3" id="KW-1185">Reference proteome</keyword>
<name>A0A015MCN3_RHIIW</name>
<gene>
    <name evidence="2" type="ORF">RirG_141500</name>
</gene>
<dbReference type="Proteomes" id="UP000022910">
    <property type="component" value="Unassembled WGS sequence"/>
</dbReference>
<dbReference type="EMBL" id="JEMT01023039">
    <property type="protein sequence ID" value="EXX64568.1"/>
    <property type="molecule type" value="Genomic_DNA"/>
</dbReference>
<keyword evidence="1" id="KW-0732">Signal</keyword>
<sequence>MAKKLTPWFLITYTILVLCSFVSGQQTLPLPYKFNSSDQILVSFTTQKFTGASTQIFVNYTSAVALPGVTVSELWRVDRKGDVLVDAIFVDNVKRSRRRSWKEVPSSGSIYYVVFKYITTNSDNAFALGFIDQEPTE</sequence>
<protein>
    <submittedName>
        <fullName evidence="2">Uncharacterized protein</fullName>
    </submittedName>
</protein>
<proteinExistence type="predicted"/>
<evidence type="ECO:0000313" key="3">
    <source>
        <dbReference type="Proteomes" id="UP000022910"/>
    </source>
</evidence>
<accession>A0A015MCN3</accession>
<reference evidence="2 3" key="1">
    <citation type="submission" date="2014-02" db="EMBL/GenBank/DDBJ databases">
        <title>Single nucleus genome sequencing reveals high similarity among nuclei of an endomycorrhizal fungus.</title>
        <authorList>
            <person name="Lin K."/>
            <person name="Geurts R."/>
            <person name="Zhang Z."/>
            <person name="Limpens E."/>
            <person name="Saunders D.G."/>
            <person name="Mu D."/>
            <person name="Pang E."/>
            <person name="Cao H."/>
            <person name="Cha H."/>
            <person name="Lin T."/>
            <person name="Zhou Q."/>
            <person name="Shang Y."/>
            <person name="Li Y."/>
            <person name="Ivanov S."/>
            <person name="Sharma T."/>
            <person name="Velzen R.V."/>
            <person name="Ruijter N.D."/>
            <person name="Aanen D.K."/>
            <person name="Win J."/>
            <person name="Kamoun S."/>
            <person name="Bisseling T."/>
            <person name="Huang S."/>
        </authorList>
    </citation>
    <scope>NUCLEOTIDE SEQUENCE [LARGE SCALE GENOMIC DNA]</scope>
    <source>
        <strain evidence="3">DAOM197198w</strain>
    </source>
</reference>
<evidence type="ECO:0000256" key="1">
    <source>
        <dbReference type="SAM" id="SignalP"/>
    </source>
</evidence>